<proteinExistence type="inferred from homology"/>
<evidence type="ECO:0000256" key="4">
    <source>
        <dbReference type="ARBA" id="ARBA00012041"/>
    </source>
</evidence>
<feature type="region of interest" description="Disordered" evidence="7">
    <location>
        <begin position="202"/>
        <end position="290"/>
    </location>
</feature>
<evidence type="ECO:0000256" key="3">
    <source>
        <dbReference type="ARBA" id="ARBA00007103"/>
    </source>
</evidence>
<organism evidence="9 10">
    <name type="scientific">Filobasidium floriforme</name>
    <dbReference type="NCBI Taxonomy" id="5210"/>
    <lineage>
        <taxon>Eukaryota</taxon>
        <taxon>Fungi</taxon>
        <taxon>Dikarya</taxon>
        <taxon>Basidiomycota</taxon>
        <taxon>Agaricomycotina</taxon>
        <taxon>Tremellomycetes</taxon>
        <taxon>Filobasidiales</taxon>
        <taxon>Filobasidiaceae</taxon>
        <taxon>Filobasidium</taxon>
    </lineage>
</organism>
<feature type="region of interest" description="Disordered" evidence="7">
    <location>
        <begin position="443"/>
        <end position="462"/>
    </location>
</feature>
<dbReference type="GO" id="GO:0006535">
    <property type="term" value="P:cysteine biosynthetic process from serine"/>
    <property type="evidence" value="ECO:0007669"/>
    <property type="project" value="InterPro"/>
</dbReference>
<accession>A0A8K0JIF6</accession>
<dbReference type="GO" id="GO:0004122">
    <property type="term" value="F:cystathionine beta-synthase activity"/>
    <property type="evidence" value="ECO:0007669"/>
    <property type="project" value="UniProtKB-EC"/>
</dbReference>
<dbReference type="Pfam" id="PF00291">
    <property type="entry name" value="PALP"/>
    <property type="match status" value="1"/>
</dbReference>
<dbReference type="InterPro" id="IPR001216">
    <property type="entry name" value="P-phosphate_BS"/>
</dbReference>
<keyword evidence="5" id="KW-0663">Pyridoxal phosphate</keyword>
<dbReference type="InterPro" id="IPR050214">
    <property type="entry name" value="Cys_Synth/Cystath_Beta-Synth"/>
</dbReference>
<dbReference type="PROSITE" id="PS00901">
    <property type="entry name" value="CYS_SYNTHASE"/>
    <property type="match status" value="1"/>
</dbReference>
<comment type="cofactor">
    <cofactor evidence="1">
        <name>pyridoxal 5'-phosphate</name>
        <dbReference type="ChEBI" id="CHEBI:597326"/>
    </cofactor>
</comment>
<evidence type="ECO:0000313" key="9">
    <source>
        <dbReference type="EMBL" id="KAG7529921.1"/>
    </source>
</evidence>
<feature type="compositionally biased region" description="Polar residues" evidence="7">
    <location>
        <begin position="263"/>
        <end position="276"/>
    </location>
</feature>
<feature type="compositionally biased region" description="Basic and acidic residues" evidence="7">
    <location>
        <begin position="221"/>
        <end position="242"/>
    </location>
</feature>
<dbReference type="PANTHER" id="PTHR10314">
    <property type="entry name" value="CYSTATHIONINE BETA-SYNTHASE"/>
    <property type="match status" value="1"/>
</dbReference>
<protein>
    <recommendedName>
        <fullName evidence="4">cystathionine beta-synthase</fullName>
        <ecNumber evidence="4">4.2.1.22</ecNumber>
    </recommendedName>
</protein>
<comment type="pathway">
    <text evidence="2">Amino-acid biosynthesis; L-cysteine biosynthesis; L-cysteine from L-homocysteine and L-serine: step 1/2.</text>
</comment>
<evidence type="ECO:0000313" key="10">
    <source>
        <dbReference type="Proteomes" id="UP000812966"/>
    </source>
</evidence>
<evidence type="ECO:0000256" key="5">
    <source>
        <dbReference type="ARBA" id="ARBA00022898"/>
    </source>
</evidence>
<comment type="catalytic activity">
    <reaction evidence="6">
        <text>L-homocysteine + L-serine = L,L-cystathionine + H2O</text>
        <dbReference type="Rhea" id="RHEA:10112"/>
        <dbReference type="ChEBI" id="CHEBI:15377"/>
        <dbReference type="ChEBI" id="CHEBI:33384"/>
        <dbReference type="ChEBI" id="CHEBI:58161"/>
        <dbReference type="ChEBI" id="CHEBI:58199"/>
        <dbReference type="EC" id="4.2.1.22"/>
    </reaction>
</comment>
<dbReference type="InterPro" id="IPR001926">
    <property type="entry name" value="TrpB-like_PALP"/>
</dbReference>
<gene>
    <name evidence="9" type="ORF">FFLO_05326</name>
</gene>
<dbReference type="FunFam" id="3.40.50.1100:FF:000118">
    <property type="entry name" value="Related to CYS4-cystathionine beta-synthase"/>
    <property type="match status" value="1"/>
</dbReference>
<name>A0A8K0JIF6_9TREE</name>
<comment type="similarity">
    <text evidence="3">Belongs to the cysteine synthase/cystathionine beta-synthase family.</text>
</comment>
<dbReference type="AlphaFoldDB" id="A0A8K0JIF6"/>
<feature type="domain" description="Tryptophan synthase beta chain-like PALP" evidence="8">
    <location>
        <begin position="16"/>
        <end position="208"/>
    </location>
</feature>
<evidence type="ECO:0000256" key="2">
    <source>
        <dbReference type="ARBA" id="ARBA00005003"/>
    </source>
</evidence>
<dbReference type="Gene3D" id="3.40.50.1100">
    <property type="match status" value="3"/>
</dbReference>
<dbReference type="EMBL" id="JABELV010000131">
    <property type="protein sequence ID" value="KAG7529921.1"/>
    <property type="molecule type" value="Genomic_DNA"/>
</dbReference>
<sequence length="462" mass="49844">MDTKHHWSGVLDSAADAVGHTPLINLRRLAQTWGIKCNILAKVEFFSAGGSIKDRIALRMITHAERSGLLIPGYSVIIEPTSGNTGIGLALLAGLKGYRCIITLPAKMSKEKEAVLRSLGAEVVRTPTEAGWDDETSHIQIAKRLAKEIPGGIILDQYNNIQNPLAHYYSTFGEIQQAIHPQKIHALIAGAGTGGTITGLSRALRDSERDRWPLSEEEAEREVRKVVSEFDKEKDLLMDSERGSGSGSEGEGEVVERSLDAQDVQSSHDQTINGNSYGRHESSPKADEGEVGLMNKLGRGEGIVVGVDPLGSILGGGEVGQYVIEGIGYDFFPEVLDPSSKCIDKWIKTTDEEAYEMVRTVMRTESLLIGGSSGSALAGLFKFLTQTCAGKELAQTEGKNVVVILPDGIRNYISKSWFLDPVLGAPPSDLGQSIEKVLGRKMGDAYHDQPGHGEAESAVKQV</sequence>
<evidence type="ECO:0000256" key="1">
    <source>
        <dbReference type="ARBA" id="ARBA00001933"/>
    </source>
</evidence>
<evidence type="ECO:0000256" key="6">
    <source>
        <dbReference type="ARBA" id="ARBA00047490"/>
    </source>
</evidence>
<dbReference type="SUPFAM" id="SSF53686">
    <property type="entry name" value="Tryptophan synthase beta subunit-like PLP-dependent enzymes"/>
    <property type="match status" value="2"/>
</dbReference>
<evidence type="ECO:0000259" key="8">
    <source>
        <dbReference type="Pfam" id="PF00291"/>
    </source>
</evidence>
<dbReference type="Proteomes" id="UP000812966">
    <property type="component" value="Unassembled WGS sequence"/>
</dbReference>
<reference evidence="9" key="1">
    <citation type="submission" date="2020-04" db="EMBL/GenBank/DDBJ databases">
        <title>Analysis of mating type loci in Filobasidium floriforme.</title>
        <authorList>
            <person name="Nowrousian M."/>
        </authorList>
    </citation>
    <scope>NUCLEOTIDE SEQUENCE</scope>
    <source>
        <strain evidence="9">CBS 6242</strain>
    </source>
</reference>
<dbReference type="CDD" id="cd01561">
    <property type="entry name" value="CBS_like"/>
    <property type="match status" value="1"/>
</dbReference>
<feature type="compositionally biased region" description="Basic and acidic residues" evidence="7">
    <location>
        <begin position="203"/>
        <end position="214"/>
    </location>
</feature>
<dbReference type="FunFam" id="3.40.50.1100:FF:000003">
    <property type="entry name" value="Cystathionine beta-synthase"/>
    <property type="match status" value="1"/>
</dbReference>
<keyword evidence="10" id="KW-1185">Reference proteome</keyword>
<evidence type="ECO:0000256" key="7">
    <source>
        <dbReference type="SAM" id="MobiDB-lite"/>
    </source>
</evidence>
<comment type="caution">
    <text evidence="9">The sequence shown here is derived from an EMBL/GenBank/DDBJ whole genome shotgun (WGS) entry which is preliminary data.</text>
</comment>
<dbReference type="InterPro" id="IPR036052">
    <property type="entry name" value="TrpB-like_PALP_sf"/>
</dbReference>
<feature type="compositionally biased region" description="Basic and acidic residues" evidence="7">
    <location>
        <begin position="278"/>
        <end position="288"/>
    </location>
</feature>
<dbReference type="EC" id="4.2.1.22" evidence="4"/>